<dbReference type="eggNOG" id="COG3191">
    <property type="taxonomic scope" value="Bacteria"/>
</dbReference>
<dbReference type="Gene3D" id="3.60.70.12">
    <property type="entry name" value="L-amino peptidase D-ALA esterase/amidase"/>
    <property type="match status" value="1"/>
</dbReference>
<dbReference type="HOGENOM" id="CLU_044458_1_0_9"/>
<dbReference type="PANTHER" id="PTHR36512">
    <property type="entry name" value="D-AMINOPEPTIDASE"/>
    <property type="match status" value="1"/>
</dbReference>
<dbReference type="SUPFAM" id="SSF56266">
    <property type="entry name" value="DmpA/ArgJ-like"/>
    <property type="match status" value="1"/>
</dbReference>
<protein>
    <submittedName>
        <fullName evidence="2">Peptidase family T4</fullName>
    </submittedName>
</protein>
<dbReference type="InterPro" id="IPR005321">
    <property type="entry name" value="Peptidase_S58_DmpA"/>
</dbReference>
<evidence type="ECO:0000313" key="3">
    <source>
        <dbReference type="Proteomes" id="UP000004090"/>
    </source>
</evidence>
<dbReference type="CDD" id="cd02252">
    <property type="entry name" value="nylC_like"/>
    <property type="match status" value="1"/>
</dbReference>
<name>A8RE83_9FIRM</name>
<gene>
    <name evidence="2" type="ORF">EUBDOL_01718</name>
</gene>
<dbReference type="AlphaFoldDB" id="A8RE83"/>
<evidence type="ECO:0000313" key="2">
    <source>
        <dbReference type="EMBL" id="EDP10474.1"/>
    </source>
</evidence>
<comment type="caution">
    <text evidence="2">The sequence shown here is derived from an EMBL/GenBank/DDBJ whole genome shotgun (WGS) entry which is preliminary data.</text>
</comment>
<dbReference type="STRING" id="428127.EUBDOL_01718"/>
<dbReference type="PANTHER" id="PTHR36512:SF3">
    <property type="entry name" value="BLR5678 PROTEIN"/>
    <property type="match status" value="1"/>
</dbReference>
<comment type="similarity">
    <text evidence="1">Belongs to the peptidase S58 family.</text>
</comment>
<dbReference type="Proteomes" id="UP000004090">
    <property type="component" value="Unassembled WGS sequence"/>
</dbReference>
<dbReference type="Pfam" id="PF03576">
    <property type="entry name" value="Peptidase_S58"/>
    <property type="match status" value="1"/>
</dbReference>
<reference evidence="2 3" key="1">
    <citation type="submission" date="2007-09" db="EMBL/GenBank/DDBJ databases">
        <title>Draft genome sequence of Eubacterium dolichum (DSM 3991).</title>
        <authorList>
            <person name="Sudarsanam P."/>
            <person name="Ley R."/>
            <person name="Guruge J."/>
            <person name="Turnbaugh P.J."/>
            <person name="Mahowald M."/>
            <person name="Liep D."/>
            <person name="Gordon J."/>
        </authorList>
    </citation>
    <scope>NUCLEOTIDE SEQUENCE [LARGE SCALE GENOMIC DNA]</scope>
    <source>
        <strain evidence="2 3">DSM 3991</strain>
    </source>
</reference>
<sequence length="337" mass="35588">MLLEKIRYNNSSEVKDMKEIKITDIKGIQVGCAQDEVGGSGCTVVLCKQGAVAGVDVRGGGPATRETDLLNPINMVQQIHGVMLSGGSAFGLDAASGAMQYLEEQTCGFDMQVAYIPIVCGASLFDLSVGDPKCRPDREMGYEACKNSEQNAWEEGNYGAGTGASVGKLLGFDKAMKSGQGAYGLQHGDLQVASIVAVNACGNVYDFENGELLAGIYDQKQGRMLAVEDMLSMQEEAWQKANCANTTIGCIVTNAKLSKAECSKVAGIAHDGYARAIRPVHMTSDGDTIFVLSTGEVEVNLDVVGVLAADTMAMAIKRGVKKAESAYGLPSSQEIKK</sequence>
<dbReference type="EMBL" id="ABAW02000024">
    <property type="protein sequence ID" value="EDP10474.1"/>
    <property type="molecule type" value="Genomic_DNA"/>
</dbReference>
<dbReference type="GO" id="GO:0004177">
    <property type="term" value="F:aminopeptidase activity"/>
    <property type="evidence" value="ECO:0007669"/>
    <property type="project" value="TreeGrafter"/>
</dbReference>
<dbReference type="InterPro" id="IPR016117">
    <property type="entry name" value="ArgJ-like_dom_sf"/>
</dbReference>
<proteinExistence type="inferred from homology"/>
<evidence type="ECO:0000256" key="1">
    <source>
        <dbReference type="ARBA" id="ARBA00007068"/>
    </source>
</evidence>
<reference evidence="2 3" key="2">
    <citation type="submission" date="2007-09" db="EMBL/GenBank/DDBJ databases">
        <authorList>
            <person name="Fulton L."/>
            <person name="Clifton S."/>
            <person name="Fulton B."/>
            <person name="Xu J."/>
            <person name="Minx P."/>
            <person name="Pepin K.H."/>
            <person name="Johnson M."/>
            <person name="Thiruvilangam P."/>
            <person name="Bhonagiri V."/>
            <person name="Nash W.E."/>
            <person name="Mardis E.R."/>
            <person name="Wilson R.K."/>
        </authorList>
    </citation>
    <scope>NUCLEOTIDE SEQUENCE [LARGE SCALE GENOMIC DNA]</scope>
    <source>
        <strain evidence="2 3">DSM 3991</strain>
    </source>
</reference>
<accession>A8RE83</accession>
<organism evidence="2 3">
    <name type="scientific">Amedibacillus dolichus DSM 3991</name>
    <dbReference type="NCBI Taxonomy" id="428127"/>
    <lineage>
        <taxon>Bacteria</taxon>
        <taxon>Bacillati</taxon>
        <taxon>Bacillota</taxon>
        <taxon>Erysipelotrichia</taxon>
        <taxon>Erysipelotrichales</taxon>
        <taxon>Erysipelotrichaceae</taxon>
        <taxon>Amedibacillus</taxon>
    </lineage>
</organism>